<keyword evidence="1" id="KW-0238">DNA-binding</keyword>
<sequence length="138" mass="16324">MDFLLGRGVDESETREVFKIGDLAREFGVTLRTLRFYEDRGLLNPERRGTTRLYSRRDRARLRMVLLAKLLGFSLTEAKQMIEIYDQPNGKRRQLEVALERFEEQQQILVDQQREIEASIQAMETSIEFLRERLAQTN</sequence>
<evidence type="ECO:0000313" key="1">
    <source>
        <dbReference type="EMBL" id="WAJ26797.1"/>
    </source>
</evidence>
<proteinExistence type="predicted"/>
<keyword evidence="2" id="KW-1185">Reference proteome</keyword>
<reference evidence="1" key="1">
    <citation type="submission" date="2022-11" db="EMBL/GenBank/DDBJ databases">
        <title>beta-Carotene-producing bacterium, Jeongeuplla avenae sp. nov., alleviates the salt stress of Arabidopsis seedlings.</title>
        <authorList>
            <person name="Jiang L."/>
            <person name="Lee J."/>
        </authorList>
    </citation>
    <scope>NUCLEOTIDE SEQUENCE</scope>
    <source>
        <strain evidence="1">DY_R2A_6</strain>
    </source>
</reference>
<gene>
    <name evidence="1" type="ORF">OXU80_18265</name>
</gene>
<protein>
    <submittedName>
        <fullName evidence="1">MerR family DNA-binding transcriptional regulator</fullName>
    </submittedName>
</protein>
<evidence type="ECO:0000313" key="2">
    <source>
        <dbReference type="Proteomes" id="UP001163223"/>
    </source>
</evidence>
<dbReference type="Proteomes" id="UP001163223">
    <property type="component" value="Chromosome"/>
</dbReference>
<organism evidence="1 2">
    <name type="scientific">Antarcticirhabdus aurantiaca</name>
    <dbReference type="NCBI Taxonomy" id="2606717"/>
    <lineage>
        <taxon>Bacteria</taxon>
        <taxon>Pseudomonadati</taxon>
        <taxon>Pseudomonadota</taxon>
        <taxon>Alphaproteobacteria</taxon>
        <taxon>Hyphomicrobiales</taxon>
        <taxon>Aurantimonadaceae</taxon>
        <taxon>Antarcticirhabdus</taxon>
    </lineage>
</organism>
<accession>A0ACD4NJ29</accession>
<name>A0ACD4NJ29_9HYPH</name>
<dbReference type="EMBL" id="CP113520">
    <property type="protein sequence ID" value="WAJ26797.1"/>
    <property type="molecule type" value="Genomic_DNA"/>
</dbReference>